<evidence type="ECO:0000259" key="4">
    <source>
        <dbReference type="PROSITE" id="PS50949"/>
    </source>
</evidence>
<dbReference type="InterPro" id="IPR033532">
    <property type="entry name" value="AraR_ligand_bind_dom"/>
</dbReference>
<dbReference type="CDD" id="cd07377">
    <property type="entry name" value="WHTH_GntR"/>
    <property type="match status" value="1"/>
</dbReference>
<dbReference type="Gene3D" id="3.40.50.2300">
    <property type="match status" value="2"/>
</dbReference>
<evidence type="ECO:0000313" key="5">
    <source>
        <dbReference type="EMBL" id="MFD1486092.1"/>
    </source>
</evidence>
<protein>
    <submittedName>
        <fullName evidence="5">GntR family transcriptional regulator</fullName>
    </submittedName>
</protein>
<dbReference type="Gene3D" id="1.10.10.10">
    <property type="entry name" value="Winged helix-like DNA-binding domain superfamily/Winged helix DNA-binding domain"/>
    <property type="match status" value="1"/>
</dbReference>
<dbReference type="PROSITE" id="PS50949">
    <property type="entry name" value="HTH_GNTR"/>
    <property type="match status" value="1"/>
</dbReference>
<dbReference type="InterPro" id="IPR000524">
    <property type="entry name" value="Tscrpt_reg_HTH_GntR"/>
</dbReference>
<evidence type="ECO:0000256" key="2">
    <source>
        <dbReference type="ARBA" id="ARBA00023125"/>
    </source>
</evidence>
<sequence length="362" mass="40246">MEKKYQTVTDAIRRWITSGQYAGNDKLPTEADLMTQFNVSRHTVRKALADLETDGFVYRIQGGGTYVAEKRHPVNTSGMKSVAVMATHINDYIFPAIISGIERELSAQSVSLMLSSTGNSEAAEADNLNKLMHTAIDGLIVEPSRSAFAIKNEPLYQQLQNLRIPIVTMNSKFRSLEAPSFVMDDFAGGRMATDYILQHHHQRILGIFKTDDQQGIDRMNGFVYALQKANQPNSATTFLYQSGSAEDKMGERLREFFSQPQRPSALVCYNDKIAVLAYNIAQTMGIQVPEELSIVGFDNSALANSYGLHITSVNHPKETMGTDAAKLILKMIKEPAKDFTKSSKIYTPELVVGDSVQDYQPE</sequence>
<gene>
    <name evidence="5" type="ORF">ACFQ5J_12740</name>
</gene>
<dbReference type="SUPFAM" id="SSF46785">
    <property type="entry name" value="Winged helix' DNA-binding domain"/>
    <property type="match status" value="1"/>
</dbReference>
<dbReference type="Pfam" id="PF13377">
    <property type="entry name" value="Peripla_BP_3"/>
    <property type="match status" value="1"/>
</dbReference>
<organism evidence="5 6">
    <name type="scientific">Lacticaseibacillus baoqingensis</name>
    <dbReference type="NCBI Taxonomy" id="2486013"/>
    <lineage>
        <taxon>Bacteria</taxon>
        <taxon>Bacillati</taxon>
        <taxon>Bacillota</taxon>
        <taxon>Bacilli</taxon>
        <taxon>Lactobacillales</taxon>
        <taxon>Lactobacillaceae</taxon>
        <taxon>Lacticaseibacillus</taxon>
    </lineage>
</organism>
<dbReference type="PRINTS" id="PR00035">
    <property type="entry name" value="HTHGNTR"/>
</dbReference>
<dbReference type="InterPro" id="IPR036390">
    <property type="entry name" value="WH_DNA-bd_sf"/>
</dbReference>
<dbReference type="PANTHER" id="PTHR30146">
    <property type="entry name" value="LACI-RELATED TRANSCRIPTIONAL REPRESSOR"/>
    <property type="match status" value="1"/>
</dbReference>
<name>A0ABW4E8A9_9LACO</name>
<evidence type="ECO:0000256" key="3">
    <source>
        <dbReference type="ARBA" id="ARBA00023163"/>
    </source>
</evidence>
<feature type="domain" description="HTH gntR-type" evidence="4">
    <location>
        <begin position="2"/>
        <end position="70"/>
    </location>
</feature>
<comment type="caution">
    <text evidence="5">The sequence shown here is derived from an EMBL/GenBank/DDBJ whole genome shotgun (WGS) entry which is preliminary data.</text>
</comment>
<dbReference type="InterPro" id="IPR028082">
    <property type="entry name" value="Peripla_BP_I"/>
</dbReference>
<evidence type="ECO:0000313" key="6">
    <source>
        <dbReference type="Proteomes" id="UP001597252"/>
    </source>
</evidence>
<dbReference type="EMBL" id="JBHTON010000053">
    <property type="protein sequence ID" value="MFD1486092.1"/>
    <property type="molecule type" value="Genomic_DNA"/>
</dbReference>
<dbReference type="SMART" id="SM00345">
    <property type="entry name" value="HTH_GNTR"/>
    <property type="match status" value="1"/>
</dbReference>
<dbReference type="InterPro" id="IPR046335">
    <property type="entry name" value="LacI/GalR-like_sensor"/>
</dbReference>
<accession>A0ABW4E8A9</accession>
<dbReference type="Proteomes" id="UP001597252">
    <property type="component" value="Unassembled WGS sequence"/>
</dbReference>
<dbReference type="Pfam" id="PF00392">
    <property type="entry name" value="GntR"/>
    <property type="match status" value="1"/>
</dbReference>
<keyword evidence="3" id="KW-0804">Transcription</keyword>
<dbReference type="RefSeq" id="WP_164508439.1">
    <property type="nucleotide sequence ID" value="NZ_JBHTON010000053.1"/>
</dbReference>
<dbReference type="InterPro" id="IPR036388">
    <property type="entry name" value="WH-like_DNA-bd_sf"/>
</dbReference>
<evidence type="ECO:0000256" key="1">
    <source>
        <dbReference type="ARBA" id="ARBA00023015"/>
    </source>
</evidence>
<dbReference type="SUPFAM" id="SSF53822">
    <property type="entry name" value="Periplasmic binding protein-like I"/>
    <property type="match status" value="1"/>
</dbReference>
<keyword evidence="1" id="KW-0805">Transcription regulation</keyword>
<keyword evidence="2" id="KW-0238">DNA-binding</keyword>
<dbReference type="PANTHER" id="PTHR30146:SF150">
    <property type="entry name" value="ARABINOSE METABOLISM TRANSCRIPTIONAL REPRESSOR"/>
    <property type="match status" value="1"/>
</dbReference>
<proteinExistence type="predicted"/>
<reference evidence="6" key="1">
    <citation type="journal article" date="2019" name="Int. J. Syst. Evol. Microbiol.">
        <title>The Global Catalogue of Microorganisms (GCM) 10K type strain sequencing project: providing services to taxonomists for standard genome sequencing and annotation.</title>
        <authorList>
            <consortium name="The Broad Institute Genomics Platform"/>
            <consortium name="The Broad Institute Genome Sequencing Center for Infectious Disease"/>
            <person name="Wu L."/>
            <person name="Ma J."/>
        </authorList>
    </citation>
    <scope>NUCLEOTIDE SEQUENCE [LARGE SCALE GENOMIC DNA]</scope>
    <source>
        <strain evidence="6">CCM 8903</strain>
    </source>
</reference>
<keyword evidence="6" id="KW-1185">Reference proteome</keyword>
<dbReference type="CDD" id="cd01541">
    <property type="entry name" value="PBP1_AraR"/>
    <property type="match status" value="1"/>
</dbReference>